<dbReference type="Proteomes" id="UP000368474">
    <property type="component" value="Unassembled WGS sequence"/>
</dbReference>
<protein>
    <submittedName>
        <fullName evidence="2">Uncharacterized protein</fullName>
    </submittedName>
</protein>
<name>A0A5E4UR63_9BURK</name>
<evidence type="ECO:0000313" key="2">
    <source>
        <dbReference type="EMBL" id="VVE02446.1"/>
    </source>
</evidence>
<keyword evidence="1" id="KW-0812">Transmembrane</keyword>
<evidence type="ECO:0000313" key="3">
    <source>
        <dbReference type="Proteomes" id="UP000368474"/>
    </source>
</evidence>
<dbReference type="AlphaFoldDB" id="A0A5E4UR63"/>
<gene>
    <name evidence="2" type="ORF">PMO31116_02184</name>
</gene>
<organism evidence="2 3">
    <name type="scientific">Pandoraea morbifera</name>
    <dbReference type="NCBI Taxonomy" id="2508300"/>
    <lineage>
        <taxon>Bacteria</taxon>
        <taxon>Pseudomonadati</taxon>
        <taxon>Pseudomonadota</taxon>
        <taxon>Betaproteobacteria</taxon>
        <taxon>Burkholderiales</taxon>
        <taxon>Burkholderiaceae</taxon>
        <taxon>Pandoraea</taxon>
    </lineage>
</organism>
<accession>A0A5E4UR63</accession>
<feature type="transmembrane region" description="Helical" evidence="1">
    <location>
        <begin position="21"/>
        <end position="40"/>
    </location>
</feature>
<sequence>MTRIESTPPRPARRRVSRRTLWLGIAAAAVLPWIAAWWLIPNGRVEWQCLSTIEFDTRTSDGTRVRVFGTMESNYHRDGTGTARFTGRVRQGDALRVVHRASEFEYFALRNWLRVKTLRASRLPNDDTPDDVAYRFVYRGFQPGHIDYFQAMRVGDGASVGYNDQPRVYCAPAPNAGRAR</sequence>
<proteinExistence type="predicted"/>
<keyword evidence="1" id="KW-1133">Transmembrane helix</keyword>
<reference evidence="2 3" key="1">
    <citation type="submission" date="2019-08" db="EMBL/GenBank/DDBJ databases">
        <authorList>
            <person name="Peeters C."/>
        </authorList>
    </citation>
    <scope>NUCLEOTIDE SEQUENCE [LARGE SCALE GENOMIC DNA]</scope>
    <source>
        <strain evidence="2 3">LMG 31116</strain>
    </source>
</reference>
<dbReference type="EMBL" id="CABPSD010000005">
    <property type="protein sequence ID" value="VVE02446.1"/>
    <property type="molecule type" value="Genomic_DNA"/>
</dbReference>
<keyword evidence="1" id="KW-0472">Membrane</keyword>
<evidence type="ECO:0000256" key="1">
    <source>
        <dbReference type="SAM" id="Phobius"/>
    </source>
</evidence>
<keyword evidence="3" id="KW-1185">Reference proteome</keyword>